<keyword evidence="2" id="KW-0378">Hydrolase</keyword>
<dbReference type="Gene3D" id="3.40.50.200">
    <property type="entry name" value="Peptidase S8/S53 domain"/>
    <property type="match status" value="1"/>
</dbReference>
<dbReference type="InterPro" id="IPR036852">
    <property type="entry name" value="Peptidase_S8/S53_dom_sf"/>
</dbReference>
<dbReference type="InterPro" id="IPR000209">
    <property type="entry name" value="Peptidase_S8/S53_dom"/>
</dbReference>
<comment type="caution">
    <text evidence="6">The sequence shown here is derived from an EMBL/GenBank/DDBJ whole genome shotgun (WGS) entry which is preliminary data.</text>
</comment>
<dbReference type="EMBL" id="AOPY01001380">
    <property type="protein sequence ID" value="EPJ40321.1"/>
    <property type="molecule type" value="Genomic_DNA"/>
</dbReference>
<proteinExistence type="predicted"/>
<name>S4MUF1_9ACTN</name>
<dbReference type="AlphaFoldDB" id="S4MUF1"/>
<evidence type="ECO:0000256" key="2">
    <source>
        <dbReference type="ARBA" id="ARBA00022801"/>
    </source>
</evidence>
<dbReference type="SUPFAM" id="SSF52743">
    <property type="entry name" value="Subtilisin-like"/>
    <property type="match status" value="1"/>
</dbReference>
<dbReference type="InterPro" id="IPR023828">
    <property type="entry name" value="Peptidase_S8_Ser-AS"/>
</dbReference>
<evidence type="ECO:0000313" key="7">
    <source>
        <dbReference type="Proteomes" id="UP000015001"/>
    </source>
</evidence>
<feature type="domain" description="Peptidase S8/S53" evidence="5">
    <location>
        <begin position="59"/>
        <end position="110"/>
    </location>
</feature>
<evidence type="ECO:0000259" key="5">
    <source>
        <dbReference type="Pfam" id="PF00082"/>
    </source>
</evidence>
<feature type="region of interest" description="Disordered" evidence="4">
    <location>
        <begin position="167"/>
        <end position="188"/>
    </location>
</feature>
<reference evidence="6 7" key="1">
    <citation type="submission" date="2013-02" db="EMBL/GenBank/DDBJ databases">
        <title>Draft Genome Sequence of Streptomyces afghaniensis, Which Produces Compounds of the Julimycin B-Complex.</title>
        <authorList>
            <person name="Gruening B.A."/>
            <person name="Praeg A."/>
            <person name="Erxleben A."/>
            <person name="Guenther S."/>
            <person name="Fiedler H.-P."/>
            <person name="Goodfellow M."/>
            <person name="Mueller M."/>
        </authorList>
    </citation>
    <scope>NUCLEOTIDE SEQUENCE [LARGE SCALE GENOMIC DNA]</scope>
    <source>
        <strain evidence="6 7">772</strain>
    </source>
</reference>
<sequence length="188" mass="20356">MKVYAPGERLTSALTGFETPVPYVYQHSTYDACRYGFTYGCTCRHPRHTGVLSDENAAAKPDQVMFEGYAQWSGTSFATPVTAGLVAAHMTAHKETDPRAARRHLLAAATGVAEVRGAQVPALRPPTWRPVRSCASPPAVRAGTALSAAYDDVPYSRGGLPWTVLMPARSSRPQPTATRRPGRRSWKG</sequence>
<keyword evidence="7" id="KW-1185">Reference proteome</keyword>
<protein>
    <recommendedName>
        <fullName evidence="5">Peptidase S8/S53 domain-containing protein</fullName>
    </recommendedName>
</protein>
<evidence type="ECO:0000256" key="4">
    <source>
        <dbReference type="SAM" id="MobiDB-lite"/>
    </source>
</evidence>
<dbReference type="PROSITE" id="PS00138">
    <property type="entry name" value="SUBTILASE_SER"/>
    <property type="match status" value="1"/>
</dbReference>
<keyword evidence="3" id="KW-0720">Serine protease</keyword>
<gene>
    <name evidence="6" type="ORF">STAFG_2645</name>
</gene>
<accession>S4MUF1</accession>
<evidence type="ECO:0000313" key="6">
    <source>
        <dbReference type="EMBL" id="EPJ40321.1"/>
    </source>
</evidence>
<organism evidence="6 7">
    <name type="scientific">Streptomyces afghaniensis 772</name>
    <dbReference type="NCBI Taxonomy" id="1283301"/>
    <lineage>
        <taxon>Bacteria</taxon>
        <taxon>Bacillati</taxon>
        <taxon>Actinomycetota</taxon>
        <taxon>Actinomycetes</taxon>
        <taxon>Kitasatosporales</taxon>
        <taxon>Streptomycetaceae</taxon>
        <taxon>Streptomyces</taxon>
    </lineage>
</organism>
<dbReference type="PATRIC" id="fig|1283301.3.peg.2619"/>
<evidence type="ECO:0000256" key="1">
    <source>
        <dbReference type="ARBA" id="ARBA00022670"/>
    </source>
</evidence>
<keyword evidence="1" id="KW-0645">Protease</keyword>
<dbReference type="Proteomes" id="UP000015001">
    <property type="component" value="Unassembled WGS sequence"/>
</dbReference>
<dbReference type="Pfam" id="PF00082">
    <property type="entry name" value="Peptidase_S8"/>
    <property type="match status" value="1"/>
</dbReference>
<evidence type="ECO:0000256" key="3">
    <source>
        <dbReference type="ARBA" id="ARBA00022825"/>
    </source>
</evidence>
<dbReference type="GO" id="GO:0004252">
    <property type="term" value="F:serine-type endopeptidase activity"/>
    <property type="evidence" value="ECO:0007669"/>
    <property type="project" value="InterPro"/>
</dbReference>
<dbReference type="GO" id="GO:0006508">
    <property type="term" value="P:proteolysis"/>
    <property type="evidence" value="ECO:0007669"/>
    <property type="project" value="UniProtKB-KW"/>
</dbReference>
<dbReference type="HOGENOM" id="CLU_1440264_0_0_11"/>